<dbReference type="OrthoDB" id="7425212at2"/>
<dbReference type="KEGG" id="npn:JI59_03245"/>
<evidence type="ECO:0000313" key="2">
    <source>
        <dbReference type="EMBL" id="EHJ58693.1"/>
    </source>
</evidence>
<evidence type="ECO:0008006" key="4">
    <source>
        <dbReference type="Google" id="ProtNLM"/>
    </source>
</evidence>
<evidence type="ECO:0000313" key="3">
    <source>
        <dbReference type="Proteomes" id="UP000004030"/>
    </source>
</evidence>
<organism evidence="2 3">
    <name type="scientific">Novosphingobium pentaromativorans US6-1</name>
    <dbReference type="NCBI Taxonomy" id="1088721"/>
    <lineage>
        <taxon>Bacteria</taxon>
        <taxon>Pseudomonadati</taxon>
        <taxon>Pseudomonadota</taxon>
        <taxon>Alphaproteobacteria</taxon>
        <taxon>Sphingomonadales</taxon>
        <taxon>Sphingomonadaceae</taxon>
        <taxon>Novosphingobium</taxon>
    </lineage>
</organism>
<feature type="transmembrane region" description="Helical" evidence="1">
    <location>
        <begin position="42"/>
        <end position="61"/>
    </location>
</feature>
<proteinExistence type="predicted"/>
<feature type="transmembrane region" description="Helical" evidence="1">
    <location>
        <begin position="67"/>
        <end position="88"/>
    </location>
</feature>
<gene>
    <name evidence="2" type="ORF">NSU_4255</name>
</gene>
<reference evidence="2 3" key="1">
    <citation type="journal article" date="2012" name="J. Bacteriol.">
        <title>Genome sequence of benzo(a)pyrene-degrading bacterium Novosphingobium pentaromativorans US6-1.</title>
        <authorList>
            <person name="Luo Y.R."/>
            <person name="Kang S.G."/>
            <person name="Kim S.J."/>
            <person name="Kim M.R."/>
            <person name="Li N."/>
            <person name="Lee J.H."/>
            <person name="Kwon K.K."/>
        </authorList>
    </citation>
    <scope>NUCLEOTIDE SEQUENCE [LARGE SCALE GENOMIC DNA]</scope>
    <source>
        <strain evidence="2 3">US6-1</strain>
    </source>
</reference>
<dbReference type="Proteomes" id="UP000004030">
    <property type="component" value="Unassembled WGS sequence"/>
</dbReference>
<protein>
    <recommendedName>
        <fullName evidence="4">DUF2569 domain-containing protein</fullName>
    </recommendedName>
</protein>
<feature type="transmembrane region" description="Helical" evidence="1">
    <location>
        <begin position="125"/>
        <end position="145"/>
    </location>
</feature>
<sequence>MWQPQTSGSRKIENSKSVLLSWLESRSVAAVNFFHSRMERVITYWLGSMLLLALAKVAVAAGDKTQVASLAAMIFPFLAVTMAPVLGYRIASSCFPHRDLSTQPAIRLCRYGKWRQLDCLQARRNGLFGPTGLMASLIAGMLLNIPFRSGEFMLAMPAIPVGAPAWANTMLTMMTLDVVTLNFFYTVCFVMALRAAPMFPRMLVFTWFLDATMQLLIAQHVTQAGHLPPQVASALHSLLSGNIEKVLISTALWLPYLILSERVNITFRHRTRLN</sequence>
<evidence type="ECO:0000256" key="1">
    <source>
        <dbReference type="SAM" id="Phobius"/>
    </source>
</evidence>
<name>G6EIT4_9SPHN</name>
<dbReference type="eggNOG" id="ENOG50329MU">
    <property type="taxonomic scope" value="Bacteria"/>
</dbReference>
<accession>G6EIT4</accession>
<dbReference type="RefSeq" id="WP_007015163.1">
    <property type="nucleotide sequence ID" value="NZ_AGFM01000065.1"/>
</dbReference>
<keyword evidence="1" id="KW-0472">Membrane</keyword>
<comment type="caution">
    <text evidence="2">The sequence shown here is derived from an EMBL/GenBank/DDBJ whole genome shotgun (WGS) entry which is preliminary data.</text>
</comment>
<dbReference type="PATRIC" id="fig|1088721.3.peg.4193"/>
<keyword evidence="3" id="KW-1185">Reference proteome</keyword>
<keyword evidence="1" id="KW-1133">Transmembrane helix</keyword>
<feature type="transmembrane region" description="Helical" evidence="1">
    <location>
        <begin position="165"/>
        <end position="193"/>
    </location>
</feature>
<dbReference type="AlphaFoldDB" id="G6EIT4"/>
<keyword evidence="1" id="KW-0812">Transmembrane</keyword>
<dbReference type="EMBL" id="AGFM01000065">
    <property type="protein sequence ID" value="EHJ58693.1"/>
    <property type="molecule type" value="Genomic_DNA"/>
</dbReference>